<protein>
    <submittedName>
        <fullName evidence="1">Uncharacterized protein</fullName>
    </submittedName>
</protein>
<organism evidence="1 2">
    <name type="scientific">Zea mays</name>
    <name type="common">Maize</name>
    <dbReference type="NCBI Taxonomy" id="4577"/>
    <lineage>
        <taxon>Eukaryota</taxon>
        <taxon>Viridiplantae</taxon>
        <taxon>Streptophyta</taxon>
        <taxon>Embryophyta</taxon>
        <taxon>Tracheophyta</taxon>
        <taxon>Spermatophyta</taxon>
        <taxon>Magnoliopsida</taxon>
        <taxon>Liliopsida</taxon>
        <taxon>Poales</taxon>
        <taxon>Poaceae</taxon>
        <taxon>PACMAD clade</taxon>
        <taxon>Panicoideae</taxon>
        <taxon>Andropogonodae</taxon>
        <taxon>Andropogoneae</taxon>
        <taxon>Tripsacinae</taxon>
        <taxon>Zea</taxon>
    </lineage>
</organism>
<evidence type="ECO:0000313" key="2">
    <source>
        <dbReference type="Proteomes" id="UP000007305"/>
    </source>
</evidence>
<proteinExistence type="predicted"/>
<dbReference type="InParanoid" id="A0A804RLZ7"/>
<dbReference type="Gramene" id="Zm00001eb433130_T001">
    <property type="protein sequence ID" value="Zm00001eb433130_P001"/>
    <property type="gene ID" value="Zm00001eb433130"/>
</dbReference>
<dbReference type="EnsemblPlants" id="Zm00001eb433130_T001">
    <property type="protein sequence ID" value="Zm00001eb433130_P001"/>
    <property type="gene ID" value="Zm00001eb433130"/>
</dbReference>
<name>A0A804RLZ7_MAIZE</name>
<evidence type="ECO:0000313" key="1">
    <source>
        <dbReference type="EnsemblPlants" id="Zm00001eb433130_P001"/>
    </source>
</evidence>
<dbReference type="AlphaFoldDB" id="A0A804RLZ7"/>
<keyword evidence="2" id="KW-1185">Reference proteome</keyword>
<accession>A0A804RLZ7</accession>
<reference evidence="1" key="2">
    <citation type="submission" date="2019-07" db="EMBL/GenBank/DDBJ databases">
        <authorList>
            <person name="Seetharam A."/>
            <person name="Woodhouse M."/>
            <person name="Cannon E."/>
        </authorList>
    </citation>
    <scope>NUCLEOTIDE SEQUENCE [LARGE SCALE GENOMIC DNA]</scope>
    <source>
        <strain evidence="1">cv. B73</strain>
    </source>
</reference>
<reference evidence="2" key="1">
    <citation type="journal article" date="2009" name="Science">
        <title>The B73 maize genome: complexity, diversity, and dynamics.</title>
        <authorList>
            <person name="Schnable P.S."/>
            <person name="Ware D."/>
            <person name="Fulton R.S."/>
            <person name="Stein J.C."/>
            <person name="Wei F."/>
            <person name="Pasternak S."/>
            <person name="Liang C."/>
            <person name="Zhang J."/>
            <person name="Fulton L."/>
            <person name="Graves T.A."/>
            <person name="Minx P."/>
            <person name="Reily A.D."/>
            <person name="Courtney L."/>
            <person name="Kruchowski S.S."/>
            <person name="Tomlinson C."/>
            <person name="Strong C."/>
            <person name="Delehaunty K."/>
            <person name="Fronick C."/>
            <person name="Courtney B."/>
            <person name="Rock S.M."/>
            <person name="Belter E."/>
            <person name="Du F."/>
            <person name="Kim K."/>
            <person name="Abbott R.M."/>
            <person name="Cotton M."/>
            <person name="Levy A."/>
            <person name="Marchetto P."/>
            <person name="Ochoa K."/>
            <person name="Jackson S.M."/>
            <person name="Gillam B."/>
            <person name="Chen W."/>
            <person name="Yan L."/>
            <person name="Higginbotham J."/>
            <person name="Cardenas M."/>
            <person name="Waligorski J."/>
            <person name="Applebaum E."/>
            <person name="Phelps L."/>
            <person name="Falcone J."/>
            <person name="Kanchi K."/>
            <person name="Thane T."/>
            <person name="Scimone A."/>
            <person name="Thane N."/>
            <person name="Henke J."/>
            <person name="Wang T."/>
            <person name="Ruppert J."/>
            <person name="Shah N."/>
            <person name="Rotter K."/>
            <person name="Hodges J."/>
            <person name="Ingenthron E."/>
            <person name="Cordes M."/>
            <person name="Kohlberg S."/>
            <person name="Sgro J."/>
            <person name="Delgado B."/>
            <person name="Mead K."/>
            <person name="Chinwalla A."/>
            <person name="Leonard S."/>
            <person name="Crouse K."/>
            <person name="Collura K."/>
            <person name="Kudrna D."/>
            <person name="Currie J."/>
            <person name="He R."/>
            <person name="Angelova A."/>
            <person name="Rajasekar S."/>
            <person name="Mueller T."/>
            <person name="Lomeli R."/>
            <person name="Scara G."/>
            <person name="Ko A."/>
            <person name="Delaney K."/>
            <person name="Wissotski M."/>
            <person name="Lopez G."/>
            <person name="Campos D."/>
            <person name="Braidotti M."/>
            <person name="Ashley E."/>
            <person name="Golser W."/>
            <person name="Kim H."/>
            <person name="Lee S."/>
            <person name="Lin J."/>
            <person name="Dujmic Z."/>
            <person name="Kim W."/>
            <person name="Talag J."/>
            <person name="Zuccolo A."/>
            <person name="Fan C."/>
            <person name="Sebastian A."/>
            <person name="Kramer M."/>
            <person name="Spiegel L."/>
            <person name="Nascimento L."/>
            <person name="Zutavern T."/>
            <person name="Miller B."/>
            <person name="Ambroise C."/>
            <person name="Muller S."/>
            <person name="Spooner W."/>
            <person name="Narechania A."/>
            <person name="Ren L."/>
            <person name="Wei S."/>
            <person name="Kumari S."/>
            <person name="Faga B."/>
            <person name="Levy M.J."/>
            <person name="McMahan L."/>
            <person name="Van Buren P."/>
            <person name="Vaughn M.W."/>
            <person name="Ying K."/>
            <person name="Yeh C.-T."/>
            <person name="Emrich S.J."/>
            <person name="Jia Y."/>
            <person name="Kalyanaraman A."/>
            <person name="Hsia A.-P."/>
            <person name="Barbazuk W.B."/>
            <person name="Baucom R.S."/>
            <person name="Brutnell T.P."/>
            <person name="Carpita N.C."/>
            <person name="Chaparro C."/>
            <person name="Chia J.-M."/>
            <person name="Deragon J.-M."/>
            <person name="Estill J.C."/>
            <person name="Fu Y."/>
            <person name="Jeddeloh J.A."/>
            <person name="Han Y."/>
            <person name="Lee H."/>
            <person name="Li P."/>
            <person name="Lisch D.R."/>
            <person name="Liu S."/>
            <person name="Liu Z."/>
            <person name="Nagel D.H."/>
            <person name="McCann M.C."/>
            <person name="SanMiguel P."/>
            <person name="Myers A.M."/>
            <person name="Nettleton D."/>
            <person name="Nguyen J."/>
            <person name="Penning B.W."/>
            <person name="Ponnala L."/>
            <person name="Schneider K.L."/>
            <person name="Schwartz D.C."/>
            <person name="Sharma A."/>
            <person name="Soderlund C."/>
            <person name="Springer N.M."/>
            <person name="Sun Q."/>
            <person name="Wang H."/>
            <person name="Waterman M."/>
            <person name="Westerman R."/>
            <person name="Wolfgruber T.K."/>
            <person name="Yang L."/>
            <person name="Yu Y."/>
            <person name="Zhang L."/>
            <person name="Zhou S."/>
            <person name="Zhu Q."/>
            <person name="Bennetzen J.L."/>
            <person name="Dawe R.K."/>
            <person name="Jiang J."/>
            <person name="Jiang N."/>
            <person name="Presting G.G."/>
            <person name="Wessler S.R."/>
            <person name="Aluru S."/>
            <person name="Martienssen R.A."/>
            <person name="Clifton S.W."/>
            <person name="McCombie W.R."/>
            <person name="Wing R.A."/>
            <person name="Wilson R.K."/>
        </authorList>
    </citation>
    <scope>NUCLEOTIDE SEQUENCE [LARGE SCALE GENOMIC DNA]</scope>
    <source>
        <strain evidence="2">cv. B73</strain>
    </source>
</reference>
<dbReference type="Proteomes" id="UP000007305">
    <property type="component" value="Chromosome 10"/>
</dbReference>
<sequence length="124" mass="13562">MGNPGTSANPAVRHRISLFASHLLAPPTPLSDLASRSLAAAFARRWPPTSPPPQRLYPTIRGRDNLASHTRQCPALRLGSGHAGEEAIPYPPDMVAGEPALNLRLQNWAQSRVVSSRRTEEDRR</sequence>
<reference evidence="1" key="3">
    <citation type="submission" date="2021-05" db="UniProtKB">
        <authorList>
            <consortium name="EnsemblPlants"/>
        </authorList>
    </citation>
    <scope>IDENTIFICATION</scope>
    <source>
        <strain evidence="1">cv. B73</strain>
    </source>
</reference>